<dbReference type="RefSeq" id="WP_246425855.1">
    <property type="nucleotide sequence ID" value="NZ_JACIEH010000001.1"/>
</dbReference>
<keyword evidence="1" id="KW-0732">Signal</keyword>
<organism evidence="2 3">
    <name type="scientific">Sphingomonas kyeonggiensis</name>
    <dbReference type="NCBI Taxonomy" id="1268553"/>
    <lineage>
        <taxon>Bacteria</taxon>
        <taxon>Pseudomonadati</taxon>
        <taxon>Pseudomonadota</taxon>
        <taxon>Alphaproteobacteria</taxon>
        <taxon>Sphingomonadales</taxon>
        <taxon>Sphingomonadaceae</taxon>
        <taxon>Sphingomonas</taxon>
    </lineage>
</organism>
<evidence type="ECO:0000256" key="1">
    <source>
        <dbReference type="SAM" id="SignalP"/>
    </source>
</evidence>
<dbReference type="Pfam" id="PF05593">
    <property type="entry name" value="RHS_repeat"/>
    <property type="match status" value="1"/>
</dbReference>
<dbReference type="InterPro" id="IPR031325">
    <property type="entry name" value="RHS_repeat"/>
</dbReference>
<gene>
    <name evidence="2" type="ORF">GGR46_000092</name>
</gene>
<evidence type="ECO:0008006" key="4">
    <source>
        <dbReference type="Google" id="ProtNLM"/>
    </source>
</evidence>
<name>A0A7W6NU24_9SPHN</name>
<protein>
    <recommendedName>
        <fullName evidence="4">YD repeat-containing protein</fullName>
    </recommendedName>
</protein>
<keyword evidence="3" id="KW-1185">Reference proteome</keyword>
<dbReference type="Gene3D" id="2.60.120.430">
    <property type="entry name" value="Galactose-binding lectin"/>
    <property type="match status" value="2"/>
</dbReference>
<feature type="signal peptide" evidence="1">
    <location>
        <begin position="1"/>
        <end position="25"/>
    </location>
</feature>
<dbReference type="Proteomes" id="UP000557392">
    <property type="component" value="Unassembled WGS sequence"/>
</dbReference>
<reference evidence="2 3" key="1">
    <citation type="submission" date="2020-08" db="EMBL/GenBank/DDBJ databases">
        <title>Genomic Encyclopedia of Type Strains, Phase IV (KMG-IV): sequencing the most valuable type-strain genomes for metagenomic binning, comparative biology and taxonomic classification.</title>
        <authorList>
            <person name="Goeker M."/>
        </authorList>
    </citation>
    <scope>NUCLEOTIDE SEQUENCE [LARGE SCALE GENOMIC DNA]</scope>
    <source>
        <strain evidence="2 3">DSM 101806</strain>
    </source>
</reference>
<comment type="caution">
    <text evidence="2">The sequence shown here is derived from an EMBL/GenBank/DDBJ whole genome shotgun (WGS) entry which is preliminary data.</text>
</comment>
<evidence type="ECO:0000313" key="2">
    <source>
        <dbReference type="EMBL" id="MBB4096559.1"/>
    </source>
</evidence>
<dbReference type="AlphaFoldDB" id="A0A7W6NU24"/>
<sequence>MTRILIYAAALALGLCSILSQPAKAATVNATSVQPTLIGAVVAGKAYRITASGIANLCTGCNGGQGLTFAANGRPTGPFAAPYAPFYPNGLDYDPSQGSTAYGIGGPQKLYGALLGTFNAGASGPGDYFTIGASFAFVASTSGNLYAKINDCCDGDNAGGYTVTIKEIVSVSGSTAPTFLGNVVAGRAYRITASGVANLCVSCNGGQGLTFIADGRPTAPFAAPYAPFYPNGLDYDPSQGPAAYGVGGPQRLYGLLLGTFTPSPQSYADYFPISDSYLFTASTSGPLYGMINDCCYGDNSGAYAVELVESGETTSFTYDALGRLVQTSHSGGSPNGVTSIYSFDKAGNRTHVTVTGPQP</sequence>
<evidence type="ECO:0000313" key="3">
    <source>
        <dbReference type="Proteomes" id="UP000557392"/>
    </source>
</evidence>
<proteinExistence type="predicted"/>
<feature type="chain" id="PRO_5030508198" description="YD repeat-containing protein" evidence="1">
    <location>
        <begin position="26"/>
        <end position="359"/>
    </location>
</feature>
<dbReference type="EMBL" id="JACIEH010000001">
    <property type="protein sequence ID" value="MBB4096559.1"/>
    <property type="molecule type" value="Genomic_DNA"/>
</dbReference>
<accession>A0A7W6NU24</accession>